<evidence type="ECO:0000256" key="2">
    <source>
        <dbReference type="SAM" id="SignalP"/>
    </source>
</evidence>
<accession>A0ABN3BXX8</accession>
<protein>
    <recommendedName>
        <fullName evidence="5">Subtilisin inhibitor-like</fullName>
    </recommendedName>
</protein>
<dbReference type="Proteomes" id="UP001500432">
    <property type="component" value="Unassembled WGS sequence"/>
</dbReference>
<dbReference type="InterPro" id="IPR036819">
    <property type="entry name" value="Subtilisin_inhibitor-like_sf"/>
</dbReference>
<feature type="chain" id="PRO_5046333363" description="Subtilisin inhibitor-like" evidence="2">
    <location>
        <begin position="27"/>
        <end position="164"/>
    </location>
</feature>
<evidence type="ECO:0000313" key="4">
    <source>
        <dbReference type="Proteomes" id="UP001500432"/>
    </source>
</evidence>
<name>A0ABN3BXX8_9MICC</name>
<feature type="signal peptide" evidence="2">
    <location>
        <begin position="1"/>
        <end position="26"/>
    </location>
</feature>
<dbReference type="EMBL" id="BAAAQW010000007">
    <property type="protein sequence ID" value="GAA2201684.1"/>
    <property type="molecule type" value="Genomic_DNA"/>
</dbReference>
<evidence type="ECO:0000313" key="3">
    <source>
        <dbReference type="EMBL" id="GAA2201684.1"/>
    </source>
</evidence>
<dbReference type="SUPFAM" id="SSF55399">
    <property type="entry name" value="Subtilisin inhibitor"/>
    <property type="match status" value="1"/>
</dbReference>
<keyword evidence="2" id="KW-0732">Signal</keyword>
<dbReference type="RefSeq" id="WP_344300293.1">
    <property type="nucleotide sequence ID" value="NZ_BAAAQW010000007.1"/>
</dbReference>
<proteinExistence type="predicted"/>
<dbReference type="PROSITE" id="PS51257">
    <property type="entry name" value="PROKAR_LIPOPROTEIN"/>
    <property type="match status" value="1"/>
</dbReference>
<comment type="caution">
    <text evidence="3">The sequence shown here is derived from an EMBL/GenBank/DDBJ whole genome shotgun (WGS) entry which is preliminary data.</text>
</comment>
<organism evidence="3 4">
    <name type="scientific">Sinomonas flava</name>
    <dbReference type="NCBI Taxonomy" id="496857"/>
    <lineage>
        <taxon>Bacteria</taxon>
        <taxon>Bacillati</taxon>
        <taxon>Actinomycetota</taxon>
        <taxon>Actinomycetes</taxon>
        <taxon>Micrococcales</taxon>
        <taxon>Micrococcaceae</taxon>
        <taxon>Sinomonas</taxon>
    </lineage>
</organism>
<keyword evidence="4" id="KW-1185">Reference proteome</keyword>
<reference evidence="3 4" key="1">
    <citation type="journal article" date="2019" name="Int. J. Syst. Evol. Microbiol.">
        <title>The Global Catalogue of Microorganisms (GCM) 10K type strain sequencing project: providing services to taxonomists for standard genome sequencing and annotation.</title>
        <authorList>
            <consortium name="The Broad Institute Genomics Platform"/>
            <consortium name="The Broad Institute Genome Sequencing Center for Infectious Disease"/>
            <person name="Wu L."/>
            <person name="Ma J."/>
        </authorList>
    </citation>
    <scope>NUCLEOTIDE SEQUENCE [LARGE SCALE GENOMIC DNA]</scope>
    <source>
        <strain evidence="3 4">JCM 16034</strain>
    </source>
</reference>
<dbReference type="Gene3D" id="3.30.350.10">
    <property type="entry name" value="Subtilisin inhibitor-like"/>
    <property type="match status" value="1"/>
</dbReference>
<evidence type="ECO:0008006" key="5">
    <source>
        <dbReference type="Google" id="ProtNLM"/>
    </source>
</evidence>
<sequence>MRPVRRVWIPVLLGLASCAVALAACAAQPGPAGPGSSESRTTAPPTSSGTPGGPTAELEVVVVRGTGEPEQRWTLRCAGPAPLPGSTHPWAAEACRLVAARPELLAPPPGNQLCTQQYGGPEVATVTGTAGGARVERHFDRTDGCGIAAWKAAEALLGPTGGAI</sequence>
<evidence type="ECO:0000256" key="1">
    <source>
        <dbReference type="SAM" id="MobiDB-lite"/>
    </source>
</evidence>
<gene>
    <name evidence="3" type="ORF">GCM10009849_27110</name>
</gene>
<feature type="region of interest" description="Disordered" evidence="1">
    <location>
        <begin position="29"/>
        <end position="55"/>
    </location>
</feature>